<dbReference type="EMBL" id="BLAY01000104">
    <property type="protein sequence ID" value="GET40941.1"/>
    <property type="molecule type" value="Genomic_DNA"/>
</dbReference>
<name>A0AAV3XHD4_9CYAN</name>
<evidence type="ECO:0000313" key="2">
    <source>
        <dbReference type="Proteomes" id="UP001050975"/>
    </source>
</evidence>
<dbReference type="Proteomes" id="UP001050975">
    <property type="component" value="Unassembled WGS sequence"/>
</dbReference>
<gene>
    <name evidence="1" type="ORF">MiSe_57530</name>
</gene>
<dbReference type="AlphaFoldDB" id="A0AAV3XHD4"/>
<protein>
    <recommendedName>
        <fullName evidence="3">Transposase</fullName>
    </recommendedName>
</protein>
<proteinExistence type="predicted"/>
<evidence type="ECO:0008006" key="3">
    <source>
        <dbReference type="Google" id="ProtNLM"/>
    </source>
</evidence>
<reference evidence="1" key="1">
    <citation type="submission" date="2019-10" db="EMBL/GenBank/DDBJ databases">
        <title>Draft genome sequece of Microseira wollei NIES-4236.</title>
        <authorList>
            <person name="Yamaguchi H."/>
            <person name="Suzuki S."/>
            <person name="Kawachi M."/>
        </authorList>
    </citation>
    <scope>NUCLEOTIDE SEQUENCE</scope>
    <source>
        <strain evidence="1">NIES-4236</strain>
    </source>
</reference>
<evidence type="ECO:0000313" key="1">
    <source>
        <dbReference type="EMBL" id="GET40941.1"/>
    </source>
</evidence>
<comment type="caution">
    <text evidence="1">The sequence shown here is derived from an EMBL/GenBank/DDBJ whole genome shotgun (WGS) entry which is preliminary data.</text>
</comment>
<sequence length="37" mass="4323">MQRDQVLAILTKHQEAIKNYGTQVASYKLWRCQLANC</sequence>
<keyword evidence="2" id="KW-1185">Reference proteome</keyword>
<organism evidence="1 2">
    <name type="scientific">Microseira wollei NIES-4236</name>
    <dbReference type="NCBI Taxonomy" id="2530354"/>
    <lineage>
        <taxon>Bacteria</taxon>
        <taxon>Bacillati</taxon>
        <taxon>Cyanobacteriota</taxon>
        <taxon>Cyanophyceae</taxon>
        <taxon>Oscillatoriophycideae</taxon>
        <taxon>Aerosakkonematales</taxon>
        <taxon>Aerosakkonemataceae</taxon>
        <taxon>Microseira</taxon>
    </lineage>
</organism>
<accession>A0AAV3XHD4</accession>